<dbReference type="SUPFAM" id="SSF54001">
    <property type="entry name" value="Cysteine proteinases"/>
    <property type="match status" value="1"/>
</dbReference>
<dbReference type="InterPro" id="IPR003323">
    <property type="entry name" value="OTU_dom"/>
</dbReference>
<reference evidence="4" key="1">
    <citation type="submission" date="2022-08" db="EMBL/GenBank/DDBJ databases">
        <authorList>
            <person name="Gutierrez-Valencia J."/>
        </authorList>
    </citation>
    <scope>NUCLEOTIDE SEQUENCE</scope>
</reference>
<evidence type="ECO:0000313" key="4">
    <source>
        <dbReference type="EMBL" id="CAI0405770.1"/>
    </source>
</evidence>
<accession>A0AAV0J773</accession>
<dbReference type="Gene3D" id="3.10.450.50">
    <property type="match status" value="1"/>
</dbReference>
<dbReference type="PANTHER" id="PTHR12419:SF7">
    <property type="entry name" value="OTU DOMAIN-CONTAINING PROTEIN 3"/>
    <property type="match status" value="1"/>
</dbReference>
<dbReference type="Pfam" id="PF02338">
    <property type="entry name" value="OTU"/>
    <property type="match status" value="1"/>
</dbReference>
<feature type="domain" description="OTU" evidence="3">
    <location>
        <begin position="92"/>
        <end position="216"/>
    </location>
</feature>
<dbReference type="Proteomes" id="UP001154282">
    <property type="component" value="Unassembled WGS sequence"/>
</dbReference>
<dbReference type="InterPro" id="IPR050704">
    <property type="entry name" value="Peptidase_C85-like"/>
</dbReference>
<evidence type="ECO:0000259" key="3">
    <source>
        <dbReference type="PROSITE" id="PS50802"/>
    </source>
</evidence>
<feature type="region of interest" description="Disordered" evidence="2">
    <location>
        <begin position="41"/>
        <end position="78"/>
    </location>
</feature>
<feature type="compositionally biased region" description="Basic residues" evidence="2">
    <location>
        <begin position="57"/>
        <end position="74"/>
    </location>
</feature>
<name>A0AAV0J773_9ROSI</name>
<dbReference type="CDD" id="cd22771">
    <property type="entry name" value="OTU_plant_OTU7-like"/>
    <property type="match status" value="1"/>
</dbReference>
<dbReference type="SUPFAM" id="SSF103642">
    <property type="entry name" value="Sec-C motif"/>
    <property type="match status" value="1"/>
</dbReference>
<evidence type="ECO:0000313" key="5">
    <source>
        <dbReference type="Proteomes" id="UP001154282"/>
    </source>
</evidence>
<gene>
    <name evidence="4" type="ORF">LITE_LOCUS12973</name>
</gene>
<feature type="compositionally biased region" description="Basic and acidic residues" evidence="2">
    <location>
        <begin position="354"/>
        <end position="368"/>
    </location>
</feature>
<evidence type="ECO:0000256" key="2">
    <source>
        <dbReference type="SAM" id="MobiDB-lite"/>
    </source>
</evidence>
<dbReference type="Pfam" id="PF02810">
    <property type="entry name" value="SEC-C"/>
    <property type="match status" value="1"/>
</dbReference>
<comment type="caution">
    <text evidence="4">The sequence shown here is derived from an EMBL/GenBank/DDBJ whole genome shotgun (WGS) entry which is preliminary data.</text>
</comment>
<dbReference type="InterPro" id="IPR038765">
    <property type="entry name" value="Papain-like_cys_pep_sf"/>
</dbReference>
<dbReference type="FunFam" id="3.90.70.80:FF:000009">
    <property type="entry name" value="OTU domain-containing protein 3"/>
    <property type="match status" value="1"/>
</dbReference>
<dbReference type="PROSITE" id="PS50802">
    <property type="entry name" value="OTU"/>
    <property type="match status" value="1"/>
</dbReference>
<dbReference type="PANTHER" id="PTHR12419">
    <property type="entry name" value="OTU DOMAIN CONTAINING PROTEIN"/>
    <property type="match status" value="1"/>
</dbReference>
<dbReference type="InterPro" id="IPR004027">
    <property type="entry name" value="SEC_C_motif"/>
</dbReference>
<keyword evidence="5" id="KW-1185">Reference proteome</keyword>
<dbReference type="GO" id="GO:0004843">
    <property type="term" value="F:cysteine-type deubiquitinase activity"/>
    <property type="evidence" value="ECO:0007669"/>
    <property type="project" value="TreeGrafter"/>
</dbReference>
<feature type="compositionally biased region" description="Basic residues" evidence="2">
    <location>
        <begin position="410"/>
        <end position="420"/>
    </location>
</feature>
<feature type="region of interest" description="Disordered" evidence="2">
    <location>
        <begin position="325"/>
        <end position="368"/>
    </location>
</feature>
<dbReference type="EMBL" id="CAMGYJ010000004">
    <property type="protein sequence ID" value="CAI0405770.1"/>
    <property type="molecule type" value="Genomic_DNA"/>
</dbReference>
<protein>
    <recommendedName>
        <fullName evidence="3">OTU domain-containing protein</fullName>
    </recommendedName>
</protein>
<proteinExistence type="inferred from homology"/>
<organism evidence="4 5">
    <name type="scientific">Linum tenue</name>
    <dbReference type="NCBI Taxonomy" id="586396"/>
    <lineage>
        <taxon>Eukaryota</taxon>
        <taxon>Viridiplantae</taxon>
        <taxon>Streptophyta</taxon>
        <taxon>Embryophyta</taxon>
        <taxon>Tracheophyta</taxon>
        <taxon>Spermatophyta</taxon>
        <taxon>Magnoliopsida</taxon>
        <taxon>eudicotyledons</taxon>
        <taxon>Gunneridae</taxon>
        <taxon>Pentapetalae</taxon>
        <taxon>rosids</taxon>
        <taxon>fabids</taxon>
        <taxon>Malpighiales</taxon>
        <taxon>Linaceae</taxon>
        <taxon>Linum</taxon>
    </lineage>
</organism>
<sequence length="443" mass="48909">MFVGLLQIARRGGKISRLPFRLVLSRLHFRAASDDLAGGVPPFGTAGKQRLSPKAMVKTKHQKSKPKKAPKKQQGKQADLTMFRGQLDGLGLKIIQVTADGNCFFRSLADQLDGNEEEHGKYRSMIVQYIRENRELFEPFLEDDVPFDEYCQQMGKDGTWAGHMELQAASLVTNSNICIHRHMSPRWYIQNFDQRGARMIHLSYHDEEHYNSLRSKEDLCDGPARPIIISTLCKADATLSQVKAASSKSNGLVLGNKADSGSVKVVMAGSGCENIEKVEQVLLQVHGDVDAAIEYLIAERESENYSVDNGSLPCQAHSFSENLGDDVDGRCDQSQDELSKKTRKHEPSNSPVKESTKDTSSKTDDKKIPRNKVCPCGSKKKYKSCCGVAKGRSSSMIMRNQAIETGCGRVRKDKKQNKKGGHAESLPSCGSENGPLDMGALCI</sequence>
<dbReference type="Gene3D" id="3.90.70.80">
    <property type="match status" value="1"/>
</dbReference>
<evidence type="ECO:0000256" key="1">
    <source>
        <dbReference type="ARBA" id="ARBA00010407"/>
    </source>
</evidence>
<dbReference type="GO" id="GO:0016579">
    <property type="term" value="P:protein deubiquitination"/>
    <property type="evidence" value="ECO:0007669"/>
    <property type="project" value="TreeGrafter"/>
</dbReference>
<dbReference type="AlphaFoldDB" id="A0AAV0J773"/>
<feature type="region of interest" description="Disordered" evidence="2">
    <location>
        <begin position="410"/>
        <end position="434"/>
    </location>
</feature>
<feature type="compositionally biased region" description="Basic and acidic residues" evidence="2">
    <location>
        <begin position="327"/>
        <end position="340"/>
    </location>
</feature>
<comment type="similarity">
    <text evidence="1">Belongs to the peptidase C85 family.</text>
</comment>